<dbReference type="GO" id="GO:0016020">
    <property type="term" value="C:membrane"/>
    <property type="evidence" value="ECO:0007669"/>
    <property type="project" value="UniProtKB-SubCell"/>
</dbReference>
<dbReference type="Pfam" id="PF03798">
    <property type="entry name" value="TRAM_LAG1_CLN8"/>
    <property type="match status" value="1"/>
</dbReference>
<dbReference type="GO" id="GO:0055088">
    <property type="term" value="P:lipid homeostasis"/>
    <property type="evidence" value="ECO:0007669"/>
    <property type="project" value="TreeGrafter"/>
</dbReference>
<dbReference type="OrthoDB" id="10266980at2759"/>
<keyword evidence="9" id="KW-1185">Reference proteome</keyword>
<feature type="transmembrane region" description="Helical" evidence="6">
    <location>
        <begin position="29"/>
        <end position="47"/>
    </location>
</feature>
<evidence type="ECO:0000313" key="8">
    <source>
        <dbReference type="EMBL" id="CCD24345.1"/>
    </source>
</evidence>
<dbReference type="HOGENOM" id="CLU_034597_0_1_1"/>
<name>G0W984_NAUDC</name>
<feature type="transmembrane region" description="Helical" evidence="6">
    <location>
        <begin position="68"/>
        <end position="86"/>
    </location>
</feature>
<reference evidence="8 9" key="1">
    <citation type="journal article" date="2011" name="Proc. Natl. Acad. Sci. U.S.A.">
        <title>Evolutionary erosion of yeast sex chromosomes by mating-type switching accidents.</title>
        <authorList>
            <person name="Gordon J.L."/>
            <person name="Armisen D."/>
            <person name="Proux-Wera E."/>
            <person name="Oheigeartaigh S.S."/>
            <person name="Byrne K.P."/>
            <person name="Wolfe K.H."/>
        </authorList>
    </citation>
    <scope>NUCLEOTIDE SEQUENCE [LARGE SCALE GENOMIC DNA]</scope>
    <source>
        <strain evidence="9">ATCC 10597 / BCRC 20456 / CBS 421 / NBRC 0211 / NRRL Y-12639</strain>
    </source>
</reference>
<proteinExistence type="predicted"/>
<dbReference type="InterPro" id="IPR050846">
    <property type="entry name" value="TLCD"/>
</dbReference>
<dbReference type="AlphaFoldDB" id="G0W984"/>
<evidence type="ECO:0000256" key="5">
    <source>
        <dbReference type="PROSITE-ProRule" id="PRU00205"/>
    </source>
</evidence>
<evidence type="ECO:0000256" key="3">
    <source>
        <dbReference type="ARBA" id="ARBA00022989"/>
    </source>
</evidence>
<dbReference type="PROSITE" id="PS50922">
    <property type="entry name" value="TLC"/>
    <property type="match status" value="1"/>
</dbReference>
<feature type="transmembrane region" description="Helical" evidence="6">
    <location>
        <begin position="106"/>
        <end position="124"/>
    </location>
</feature>
<dbReference type="GO" id="GO:0005783">
    <property type="term" value="C:endoplasmic reticulum"/>
    <property type="evidence" value="ECO:0007669"/>
    <property type="project" value="TreeGrafter"/>
</dbReference>
<evidence type="ECO:0000256" key="2">
    <source>
        <dbReference type="ARBA" id="ARBA00022692"/>
    </source>
</evidence>
<feature type="transmembrane region" description="Helical" evidence="6">
    <location>
        <begin position="131"/>
        <end position="150"/>
    </location>
</feature>
<keyword evidence="2 5" id="KW-0812">Transmembrane</keyword>
<keyword evidence="3 6" id="KW-1133">Transmembrane helix</keyword>
<dbReference type="STRING" id="1071378.G0W984"/>
<evidence type="ECO:0000256" key="4">
    <source>
        <dbReference type="ARBA" id="ARBA00023136"/>
    </source>
</evidence>
<dbReference type="PANTHER" id="PTHR13439">
    <property type="entry name" value="CT120 PROTEIN"/>
    <property type="match status" value="1"/>
</dbReference>
<organism evidence="8 9">
    <name type="scientific">Naumovozyma dairenensis (strain ATCC 10597 / BCRC 20456 / CBS 421 / NBRC 0211 / NRRL Y-12639)</name>
    <name type="common">Saccharomyces dairenensis</name>
    <dbReference type="NCBI Taxonomy" id="1071378"/>
    <lineage>
        <taxon>Eukaryota</taxon>
        <taxon>Fungi</taxon>
        <taxon>Dikarya</taxon>
        <taxon>Ascomycota</taxon>
        <taxon>Saccharomycotina</taxon>
        <taxon>Saccharomycetes</taxon>
        <taxon>Saccharomycetales</taxon>
        <taxon>Saccharomycetaceae</taxon>
        <taxon>Naumovozyma</taxon>
    </lineage>
</organism>
<keyword evidence="4 5" id="KW-0472">Membrane</keyword>
<dbReference type="PANTHER" id="PTHR13439:SF0">
    <property type="entry name" value="TOPOISOMERASE I DAMAGE AFFECTED PROTEIN 4"/>
    <property type="match status" value="1"/>
</dbReference>
<gene>
    <name evidence="8" type="primary">NDAI0D00310</name>
    <name evidence="8" type="ordered locus">NDAI_0D00310</name>
</gene>
<dbReference type="EMBL" id="HE580270">
    <property type="protein sequence ID" value="CCD24345.1"/>
    <property type="molecule type" value="Genomic_DNA"/>
</dbReference>
<dbReference type="GeneID" id="11494849"/>
<comment type="subcellular location">
    <subcellularLocation>
        <location evidence="1">Membrane</location>
        <topology evidence="1">Multi-pass membrane protein</topology>
    </subcellularLocation>
</comment>
<sequence length="279" mass="31962">MTHLGKDPFMELSWFPESDSLYLSHAHEIVYSFLFYLTCSALIAPMINKFIFGKHYTSIKDKNIKIDFNVHTVSMIQAIISMIIIYPTLFLPNDNTLNITTYHHHYTSMVASLTLGYFIWDLLVCLKHFKLYGFQFLGHAVGALYVMIIALKPFCQPWIGKFVLYEASTPFVNINWFIIQLTDPITKKCVIPTWVNVLNGLMLLVVFFLVRIAWGTLATLMIVKNMWHVKHQIPLISAFILMSINVLLNGLNFVWFSKMIKIAKKLAGGSSSSGKIKQV</sequence>
<feature type="transmembrane region" description="Helical" evidence="6">
    <location>
        <begin position="162"/>
        <end position="179"/>
    </location>
</feature>
<dbReference type="InterPro" id="IPR006634">
    <property type="entry name" value="TLC-dom"/>
</dbReference>
<dbReference type="KEGG" id="ndi:NDAI_0D00310"/>
<feature type="transmembrane region" description="Helical" evidence="6">
    <location>
        <begin position="200"/>
        <end position="223"/>
    </location>
</feature>
<feature type="transmembrane region" description="Helical" evidence="6">
    <location>
        <begin position="235"/>
        <end position="256"/>
    </location>
</feature>
<dbReference type="Proteomes" id="UP000000689">
    <property type="component" value="Chromosome 4"/>
</dbReference>
<evidence type="ECO:0000256" key="6">
    <source>
        <dbReference type="SAM" id="Phobius"/>
    </source>
</evidence>
<dbReference type="OMA" id="MPVYYSH"/>
<dbReference type="eggNOG" id="KOG4561">
    <property type="taxonomic scope" value="Eukaryota"/>
</dbReference>
<accession>G0W984</accession>
<evidence type="ECO:0000259" key="7">
    <source>
        <dbReference type="PROSITE" id="PS50922"/>
    </source>
</evidence>
<feature type="domain" description="TLC" evidence="7">
    <location>
        <begin position="63"/>
        <end position="268"/>
    </location>
</feature>
<evidence type="ECO:0000313" key="9">
    <source>
        <dbReference type="Proteomes" id="UP000000689"/>
    </source>
</evidence>
<dbReference type="SMART" id="SM00724">
    <property type="entry name" value="TLC"/>
    <property type="match status" value="1"/>
</dbReference>
<protein>
    <recommendedName>
        <fullName evidence="7">TLC domain-containing protein</fullName>
    </recommendedName>
</protein>
<dbReference type="RefSeq" id="XP_003669588.1">
    <property type="nucleotide sequence ID" value="XM_003669540.1"/>
</dbReference>
<evidence type="ECO:0000256" key="1">
    <source>
        <dbReference type="ARBA" id="ARBA00004141"/>
    </source>
</evidence>